<organism evidence="1">
    <name type="scientific">candidate division WOR-3 bacterium</name>
    <dbReference type="NCBI Taxonomy" id="2052148"/>
    <lineage>
        <taxon>Bacteria</taxon>
        <taxon>Bacteria division WOR-3</taxon>
    </lineage>
</organism>
<accession>A0A7V0Z6J3</accession>
<dbReference type="InterPro" id="IPR036380">
    <property type="entry name" value="Isochorismatase-like_sf"/>
</dbReference>
<comment type="caution">
    <text evidence="1">The sequence shown here is derived from an EMBL/GenBank/DDBJ whole genome shotgun (WGS) entry which is preliminary data.</text>
</comment>
<dbReference type="EMBL" id="DSKY01000020">
    <property type="protein sequence ID" value="HDY59495.1"/>
    <property type="molecule type" value="Genomic_DNA"/>
</dbReference>
<sequence length="82" mass="9984">MVKEDYFTEKNIYKKTRKFIQKLNKLYYFPKIDFDINTSALLVIDMQRYFLDKNSHAFLPSSKAIIPNIKKLIKFFRKKKDL</sequence>
<name>A0A7V0Z6J3_UNCW3</name>
<dbReference type="SUPFAM" id="SSF52499">
    <property type="entry name" value="Isochorismatase-like hydrolases"/>
    <property type="match status" value="1"/>
</dbReference>
<reference evidence="1" key="1">
    <citation type="journal article" date="2020" name="mSystems">
        <title>Genome- and Community-Level Interaction Insights into Carbon Utilization and Element Cycling Functions of Hydrothermarchaeota in Hydrothermal Sediment.</title>
        <authorList>
            <person name="Zhou Z."/>
            <person name="Liu Y."/>
            <person name="Xu W."/>
            <person name="Pan J."/>
            <person name="Luo Z.H."/>
            <person name="Li M."/>
        </authorList>
    </citation>
    <scope>NUCLEOTIDE SEQUENCE [LARGE SCALE GENOMIC DNA]</scope>
    <source>
        <strain evidence="1">SpSt-258</strain>
    </source>
</reference>
<proteinExistence type="predicted"/>
<evidence type="ECO:0000313" key="1">
    <source>
        <dbReference type="EMBL" id="HDY59495.1"/>
    </source>
</evidence>
<protein>
    <submittedName>
        <fullName evidence="1">Isochorismatase family protein</fullName>
    </submittedName>
</protein>
<dbReference type="AlphaFoldDB" id="A0A7V0Z6J3"/>
<dbReference type="Gene3D" id="3.40.50.850">
    <property type="entry name" value="Isochorismatase-like"/>
    <property type="match status" value="1"/>
</dbReference>
<gene>
    <name evidence="1" type="ORF">ENP86_08090</name>
</gene>